<name>A0ABM0XBZ7_CAMSA</name>
<keyword evidence="4" id="KW-0862">Zinc</keyword>
<dbReference type="Gene3D" id="1.10.10.60">
    <property type="entry name" value="Homeodomain-like"/>
    <property type="match status" value="1"/>
</dbReference>
<evidence type="ECO:0000313" key="12">
    <source>
        <dbReference type="RefSeq" id="XP_010483696.1"/>
    </source>
</evidence>
<dbReference type="NCBIfam" id="TIGR01566">
    <property type="entry name" value="ZF_HD_prot_N"/>
    <property type="match status" value="1"/>
</dbReference>
<dbReference type="Proteomes" id="UP000694864">
    <property type="component" value="Chromosome 18"/>
</dbReference>
<evidence type="ECO:0000256" key="3">
    <source>
        <dbReference type="ARBA" id="ARBA00022771"/>
    </source>
</evidence>
<dbReference type="RefSeq" id="XP_010483696.1">
    <property type="nucleotide sequence ID" value="XM_010485394.1"/>
</dbReference>
<organism evidence="11 12">
    <name type="scientific">Camelina sativa</name>
    <name type="common">False flax</name>
    <name type="synonym">Myagrum sativum</name>
    <dbReference type="NCBI Taxonomy" id="90675"/>
    <lineage>
        <taxon>Eukaryota</taxon>
        <taxon>Viridiplantae</taxon>
        <taxon>Streptophyta</taxon>
        <taxon>Embryophyta</taxon>
        <taxon>Tracheophyta</taxon>
        <taxon>Spermatophyta</taxon>
        <taxon>Magnoliopsida</taxon>
        <taxon>eudicotyledons</taxon>
        <taxon>Gunneridae</taxon>
        <taxon>Pentapetalae</taxon>
        <taxon>rosids</taxon>
        <taxon>malvids</taxon>
        <taxon>Brassicales</taxon>
        <taxon>Brassicaceae</taxon>
        <taxon>Camelineae</taxon>
        <taxon>Camelina</taxon>
    </lineage>
</organism>
<dbReference type="SUPFAM" id="SSF46689">
    <property type="entry name" value="Homeodomain-like"/>
    <property type="match status" value="1"/>
</dbReference>
<evidence type="ECO:0000256" key="2">
    <source>
        <dbReference type="ARBA" id="ARBA00022723"/>
    </source>
</evidence>
<evidence type="ECO:0000259" key="10">
    <source>
        <dbReference type="PROSITE" id="PS51523"/>
    </source>
</evidence>
<keyword evidence="11" id="KW-1185">Reference proteome</keyword>
<reference evidence="11" key="1">
    <citation type="journal article" date="2014" name="Nat. Commun.">
        <title>The emerging biofuel crop Camelina sativa retains a highly undifferentiated hexaploid genome structure.</title>
        <authorList>
            <person name="Kagale S."/>
            <person name="Koh C."/>
            <person name="Nixon J."/>
            <person name="Bollina V."/>
            <person name="Clarke W.E."/>
            <person name="Tuteja R."/>
            <person name="Spillane C."/>
            <person name="Robinson S.J."/>
            <person name="Links M.G."/>
            <person name="Clarke C."/>
            <person name="Higgins E.E."/>
            <person name="Huebert T."/>
            <person name="Sharpe A.G."/>
            <person name="Parkin I.A."/>
        </authorList>
    </citation>
    <scope>NUCLEOTIDE SEQUENCE [LARGE SCALE GENOMIC DNA]</scope>
    <source>
        <strain evidence="11">cv. DH55</strain>
    </source>
</reference>
<keyword evidence="7" id="KW-0371">Homeobox</keyword>
<dbReference type="PROSITE" id="PS51523">
    <property type="entry name" value="ZF_HD_DIMER"/>
    <property type="match status" value="1"/>
</dbReference>
<keyword evidence="6" id="KW-0238">DNA-binding</keyword>
<gene>
    <name evidence="12" type="primary">LOC104762157</name>
</gene>
<accession>A0ABM0XBZ7</accession>
<sequence>MHYYSTITTNNIDTGAGDMVVLYNECLKNHAVSLGGHALDGCGEFIPKSTTILTDTPSLTCGACGCHRNFHRRSPSDVFSHCWSPPLQPLASTPHLLLSLSSGFSGPSNQEDKNKFTVAKEDRSAMMKKRKRTKLTAEQKEKMRGFAERAGWKINGSDEKWVKEFCSEVGIEKQVLKVWIHNNKYFSNGKNRDTTSSSSLKL</sequence>
<dbReference type="PANTHER" id="PTHR31948">
    <property type="entry name" value="ZINC-FINGER HOMEODOMAIN PROTEIN 2"/>
    <property type="match status" value="1"/>
</dbReference>
<keyword evidence="3" id="KW-0863">Zinc-finger</keyword>
<comment type="subcellular location">
    <subcellularLocation>
        <location evidence="1">Nucleus</location>
    </subcellularLocation>
</comment>
<evidence type="ECO:0000256" key="8">
    <source>
        <dbReference type="ARBA" id="ARBA00023163"/>
    </source>
</evidence>
<dbReference type="Pfam" id="PF04770">
    <property type="entry name" value="ZF-HD_dimer"/>
    <property type="match status" value="1"/>
</dbReference>
<keyword evidence="2" id="KW-0479">Metal-binding</keyword>
<keyword evidence="9" id="KW-0539">Nucleus</keyword>
<keyword evidence="8" id="KW-0804">Transcription</keyword>
<proteinExistence type="predicted"/>
<reference evidence="12" key="2">
    <citation type="submission" date="2025-08" db="UniProtKB">
        <authorList>
            <consortium name="RefSeq"/>
        </authorList>
    </citation>
    <scope>IDENTIFICATION</scope>
    <source>
        <tissue evidence="12">Leaf</tissue>
    </source>
</reference>
<keyword evidence="5" id="KW-0805">Transcription regulation</keyword>
<evidence type="ECO:0000256" key="1">
    <source>
        <dbReference type="ARBA" id="ARBA00004123"/>
    </source>
</evidence>
<dbReference type="InterPro" id="IPR006456">
    <property type="entry name" value="ZF_HD_homeobox_Cys/His_dimer"/>
</dbReference>
<dbReference type="InterPro" id="IPR009057">
    <property type="entry name" value="Homeodomain-like_sf"/>
</dbReference>
<evidence type="ECO:0000256" key="7">
    <source>
        <dbReference type="ARBA" id="ARBA00023155"/>
    </source>
</evidence>
<dbReference type="NCBIfam" id="TIGR01565">
    <property type="entry name" value="homeo_ZF_HD"/>
    <property type="match status" value="1"/>
</dbReference>
<evidence type="ECO:0000256" key="6">
    <source>
        <dbReference type="ARBA" id="ARBA00023125"/>
    </source>
</evidence>
<evidence type="ECO:0000256" key="4">
    <source>
        <dbReference type="ARBA" id="ARBA00022833"/>
    </source>
</evidence>
<dbReference type="GeneID" id="104762157"/>
<protein>
    <submittedName>
        <fullName evidence="12">Zinc-finger homeodomain protein 12-like</fullName>
    </submittedName>
</protein>
<dbReference type="InterPro" id="IPR006455">
    <property type="entry name" value="Homeodomain_ZF_HD"/>
</dbReference>
<evidence type="ECO:0000256" key="9">
    <source>
        <dbReference type="ARBA" id="ARBA00023242"/>
    </source>
</evidence>
<evidence type="ECO:0000256" key="5">
    <source>
        <dbReference type="ARBA" id="ARBA00023015"/>
    </source>
</evidence>
<feature type="domain" description="ZF-HD dimerization-type" evidence="10">
    <location>
        <begin position="23"/>
        <end position="74"/>
    </location>
</feature>
<dbReference type="PANTHER" id="PTHR31948:SF87">
    <property type="entry name" value="ZINC-FINGER HOMEODOMAIN PROTEIN 12"/>
    <property type="match status" value="1"/>
</dbReference>
<evidence type="ECO:0000313" key="11">
    <source>
        <dbReference type="Proteomes" id="UP000694864"/>
    </source>
</evidence>